<dbReference type="EMBL" id="DVKI01000044">
    <property type="protein sequence ID" value="HIT17033.1"/>
    <property type="molecule type" value="Genomic_DNA"/>
</dbReference>
<accession>A0A9D1K9X4</accession>
<feature type="domain" description="THIF-type NAD/FAD binding fold" evidence="1">
    <location>
        <begin position="14"/>
        <end position="226"/>
    </location>
</feature>
<reference evidence="2" key="1">
    <citation type="submission" date="2020-10" db="EMBL/GenBank/DDBJ databases">
        <authorList>
            <person name="Gilroy R."/>
        </authorList>
    </citation>
    <scope>NUCLEOTIDE SEQUENCE</scope>
    <source>
        <strain evidence="2">14508</strain>
    </source>
</reference>
<dbReference type="GO" id="GO:0061504">
    <property type="term" value="P:cyclic threonylcarbamoyladenosine biosynthetic process"/>
    <property type="evidence" value="ECO:0007669"/>
    <property type="project" value="TreeGrafter"/>
</dbReference>
<dbReference type="InterPro" id="IPR035985">
    <property type="entry name" value="Ubiquitin-activating_enz"/>
</dbReference>
<dbReference type="InterPro" id="IPR000594">
    <property type="entry name" value="ThiF_NAD_FAD-bd"/>
</dbReference>
<dbReference type="Pfam" id="PF00899">
    <property type="entry name" value="ThiF"/>
    <property type="match status" value="1"/>
</dbReference>
<dbReference type="AlphaFoldDB" id="A0A9D1K9X4"/>
<dbReference type="GO" id="GO:0061503">
    <property type="term" value="F:tRNA threonylcarbamoyladenosine dehydratase"/>
    <property type="evidence" value="ECO:0007669"/>
    <property type="project" value="TreeGrafter"/>
</dbReference>
<dbReference type="PANTHER" id="PTHR43267:SF1">
    <property type="entry name" value="TRNA THREONYLCARBAMOYLADENOSINE DEHYDRATASE"/>
    <property type="match status" value="1"/>
</dbReference>
<dbReference type="PANTHER" id="PTHR43267">
    <property type="entry name" value="TRNA THREONYLCARBAMOYLADENOSINE DEHYDRATASE"/>
    <property type="match status" value="1"/>
</dbReference>
<dbReference type="GO" id="GO:0008641">
    <property type="term" value="F:ubiquitin-like modifier activating enzyme activity"/>
    <property type="evidence" value="ECO:0007669"/>
    <property type="project" value="InterPro"/>
</dbReference>
<dbReference type="Proteomes" id="UP000886893">
    <property type="component" value="Unassembled WGS sequence"/>
</dbReference>
<protein>
    <submittedName>
        <fullName evidence="2">tRNA threonylcarbamoyladenosine dehydratase</fullName>
    </submittedName>
</protein>
<dbReference type="CDD" id="cd00755">
    <property type="entry name" value="YgdL_like"/>
    <property type="match status" value="1"/>
</dbReference>
<evidence type="ECO:0000313" key="2">
    <source>
        <dbReference type="EMBL" id="HIT17033.1"/>
    </source>
</evidence>
<evidence type="ECO:0000259" key="1">
    <source>
        <dbReference type="Pfam" id="PF00899"/>
    </source>
</evidence>
<evidence type="ECO:0000313" key="3">
    <source>
        <dbReference type="Proteomes" id="UP000886893"/>
    </source>
</evidence>
<organism evidence="2 3">
    <name type="scientific">Candidatus Caccosoma faecigallinarum</name>
    <dbReference type="NCBI Taxonomy" id="2840720"/>
    <lineage>
        <taxon>Bacteria</taxon>
        <taxon>Bacillati</taxon>
        <taxon>Bacillota</taxon>
        <taxon>Bacillota incertae sedis</taxon>
        <taxon>Candidatus Caccosoma</taxon>
    </lineage>
</organism>
<name>A0A9D1K9X4_9FIRM</name>
<comment type="caution">
    <text evidence="2">The sequence shown here is derived from an EMBL/GenBank/DDBJ whole genome shotgun (WGS) entry which is preliminary data.</text>
</comment>
<reference evidence="2" key="2">
    <citation type="journal article" date="2021" name="PeerJ">
        <title>Extensive microbial diversity within the chicken gut microbiome revealed by metagenomics and culture.</title>
        <authorList>
            <person name="Gilroy R."/>
            <person name="Ravi A."/>
            <person name="Getino M."/>
            <person name="Pursley I."/>
            <person name="Horton D.L."/>
            <person name="Alikhan N.F."/>
            <person name="Baker D."/>
            <person name="Gharbi K."/>
            <person name="Hall N."/>
            <person name="Watson M."/>
            <person name="Adriaenssens E.M."/>
            <person name="Foster-Nyarko E."/>
            <person name="Jarju S."/>
            <person name="Secka A."/>
            <person name="Antonio M."/>
            <person name="Oren A."/>
            <person name="Chaudhuri R.R."/>
            <person name="La Ragione R."/>
            <person name="Hildebrand F."/>
            <person name="Pallen M.J."/>
        </authorList>
    </citation>
    <scope>NUCLEOTIDE SEQUENCE</scope>
    <source>
        <strain evidence="2">14508</strain>
    </source>
</reference>
<dbReference type="Gene3D" id="3.40.50.720">
    <property type="entry name" value="NAD(P)-binding Rossmann-like Domain"/>
    <property type="match status" value="1"/>
</dbReference>
<gene>
    <name evidence="2" type="ORF">IAD04_01460</name>
</gene>
<dbReference type="SUPFAM" id="SSF69572">
    <property type="entry name" value="Activating enzymes of the ubiquitin-like proteins"/>
    <property type="match status" value="1"/>
</dbReference>
<dbReference type="PROSITE" id="PS51257">
    <property type="entry name" value="PROKAR_LIPOPROTEIN"/>
    <property type="match status" value="1"/>
</dbReference>
<sequence>MEFLERTNMLINTNSLKNKTIAVFGLGGVGCYVVEGLVRAGISSFILVDYDVISKTNINRHLLAFNETIGFKKTVLQKERILKIQPKAKIQIYDLMWNQETANQIDFTKIDFIVDAIDMVSSKILLIQWAKEKNIPIISCMGTGNRLNQFLFEITDISKTSVCPLAKTMRYELKKRNIHHVPVLYSKEVPSRHILTNEFGKHIPGSISFVPAVAGMCIASYIIKELCN</sequence>
<proteinExistence type="predicted"/>
<dbReference type="InterPro" id="IPR045886">
    <property type="entry name" value="ThiF/MoeB/HesA"/>
</dbReference>